<dbReference type="SUPFAM" id="SSF51445">
    <property type="entry name" value="(Trans)glycosidases"/>
    <property type="match status" value="1"/>
</dbReference>
<dbReference type="Pfam" id="PF14310">
    <property type="entry name" value="Fn3-like"/>
    <property type="match status" value="1"/>
</dbReference>
<dbReference type="GO" id="GO:0004553">
    <property type="term" value="F:hydrolase activity, hydrolyzing O-glycosyl compounds"/>
    <property type="evidence" value="ECO:0007669"/>
    <property type="project" value="InterPro"/>
</dbReference>
<dbReference type="PANTHER" id="PTHR42715">
    <property type="entry name" value="BETA-GLUCOSIDASE"/>
    <property type="match status" value="1"/>
</dbReference>
<comment type="similarity">
    <text evidence="1">Belongs to the glycosyl hydrolase 3 family.</text>
</comment>
<dbReference type="EMBL" id="CP054038">
    <property type="protein sequence ID" value="QKJ18913.1"/>
    <property type="molecule type" value="Genomic_DNA"/>
</dbReference>
<evidence type="ECO:0000256" key="2">
    <source>
        <dbReference type="ARBA" id="ARBA00022801"/>
    </source>
</evidence>
<dbReference type="PRINTS" id="PR00133">
    <property type="entry name" value="GLHYDRLASE3"/>
</dbReference>
<dbReference type="InterPro" id="IPR036881">
    <property type="entry name" value="Glyco_hydro_3_C_sf"/>
</dbReference>
<evidence type="ECO:0000256" key="1">
    <source>
        <dbReference type="ARBA" id="ARBA00005336"/>
    </source>
</evidence>
<evidence type="ECO:0000313" key="5">
    <source>
        <dbReference type="Proteomes" id="UP000502498"/>
    </source>
</evidence>
<gene>
    <name evidence="4" type="ORF">HQM25_05650</name>
</gene>
<evidence type="ECO:0000313" key="4">
    <source>
        <dbReference type="EMBL" id="QKJ18913.1"/>
    </source>
</evidence>
<dbReference type="Pfam" id="PF01915">
    <property type="entry name" value="Glyco_hydro_3_C"/>
    <property type="match status" value="1"/>
</dbReference>
<dbReference type="RefSeq" id="WP_172989354.1">
    <property type="nucleotide sequence ID" value="NZ_CP054038.1"/>
</dbReference>
<dbReference type="InterPro" id="IPR001764">
    <property type="entry name" value="Glyco_hydro_3_N"/>
</dbReference>
<sequence>MAGKLKKLRDSVLRRIIDRLSQSSAELVDSDPTLNAGMITLCREAATEGIVLLRNDGTLPLQRSRVAVFGRVQVDYLVVGYGSGGDVKSPYRRNLLDALVDSDVAVDEELATRYREWTAANPVDEGHWGSWPFSFPEMPLDDDMVRSAASRADAAIVVIGRAAGESRENKLEPGSYYLTEEELAMLAAVTTEFARTIVVLDTGNVVDMAWLGEFGERISAVVLAWQGGMEAGNAVADVLSGAANPSGRLTATIAARYEDYPTAENFGHRTFNNYAEDIFVGYRYFETFAPDRVLFPFGFGLSYTTFSVSPVVSIDHDSVTVTATVTNTGERAGKHVIQAYYRASAGALAQPARQLAGFAKTDLLGPGQSETVTIAFPVSQMASFDDSGATGHADAYVLEAGEYEIFVGADVRSAARVGAHTVSAPTVTRQLTESCAPDPAHPFQRMTLSHDGAQRAVPAWEATPTRTRADRRSRVLAQLPDGVPLTGDVGITLGDVRDGTASLEQFVAQLTPAELEALTRGDRVMNSALGTPGNAGVFGGTVESLRVKGVPAITTTDGPSGIRLAAYASLLPCGTALASTWNTSLLEELARNHGQEMRHKKTDVLLSPGMNIQRDPLCGRNFEYFSEDPVVSGKTASAIVAGIQAAGVAACPKHLACNNQETNRSRNDSRVSQRALREIYLRGFEICVVESRPRVMMTSYNKINGVWAHYNDDLVTTILRNEWGFDGVVITDWWMQRAHDPDFPGLRDNAYRVRGQVDVLMPGGMRGLRRDKTDSSLLDSYGRADGVTLGEMQRSATNVLTFALGVPRSTD</sequence>
<dbReference type="GO" id="GO:0005975">
    <property type="term" value="P:carbohydrate metabolic process"/>
    <property type="evidence" value="ECO:0007669"/>
    <property type="project" value="InterPro"/>
</dbReference>
<protein>
    <submittedName>
        <fullName evidence="4">Glycoside hydrolase family 3 C-terminal domain-containing protein</fullName>
    </submittedName>
</protein>
<dbReference type="InterPro" id="IPR013783">
    <property type="entry name" value="Ig-like_fold"/>
</dbReference>
<dbReference type="InterPro" id="IPR017853">
    <property type="entry name" value="GH"/>
</dbReference>
<dbReference type="Proteomes" id="UP000502498">
    <property type="component" value="Chromosome"/>
</dbReference>
<dbReference type="AlphaFoldDB" id="A0A7D4PTK2"/>
<dbReference type="Gene3D" id="3.20.20.300">
    <property type="entry name" value="Glycoside hydrolase, family 3, N-terminal domain"/>
    <property type="match status" value="1"/>
</dbReference>
<dbReference type="Gene3D" id="2.60.40.10">
    <property type="entry name" value="Immunoglobulins"/>
    <property type="match status" value="1"/>
</dbReference>
<dbReference type="SMART" id="SM01217">
    <property type="entry name" value="Fn3_like"/>
    <property type="match status" value="1"/>
</dbReference>
<dbReference type="InterPro" id="IPR002772">
    <property type="entry name" value="Glyco_hydro_3_C"/>
</dbReference>
<dbReference type="Pfam" id="PF00933">
    <property type="entry name" value="Glyco_hydro_3"/>
    <property type="match status" value="1"/>
</dbReference>
<dbReference type="PANTHER" id="PTHR42715:SF10">
    <property type="entry name" value="BETA-GLUCOSIDASE"/>
    <property type="match status" value="1"/>
</dbReference>
<proteinExistence type="inferred from homology"/>
<dbReference type="InterPro" id="IPR036962">
    <property type="entry name" value="Glyco_hydro_3_N_sf"/>
</dbReference>
<dbReference type="InterPro" id="IPR050288">
    <property type="entry name" value="Cellulose_deg_GH3"/>
</dbReference>
<keyword evidence="2 4" id="KW-0378">Hydrolase</keyword>
<feature type="domain" description="Fibronectin type III-like" evidence="3">
    <location>
        <begin position="335"/>
        <end position="411"/>
    </location>
</feature>
<organism evidence="4 5">
    <name type="scientific">Microbacterium hominis</name>
    <dbReference type="NCBI Taxonomy" id="162426"/>
    <lineage>
        <taxon>Bacteria</taxon>
        <taxon>Bacillati</taxon>
        <taxon>Actinomycetota</taxon>
        <taxon>Actinomycetes</taxon>
        <taxon>Micrococcales</taxon>
        <taxon>Microbacteriaceae</taxon>
        <taxon>Microbacterium</taxon>
    </lineage>
</organism>
<dbReference type="InterPro" id="IPR026891">
    <property type="entry name" value="Fn3-like"/>
</dbReference>
<name>A0A7D4PTK2_9MICO</name>
<evidence type="ECO:0000259" key="3">
    <source>
        <dbReference type="SMART" id="SM01217"/>
    </source>
</evidence>
<dbReference type="Gene3D" id="3.40.50.1700">
    <property type="entry name" value="Glycoside hydrolase family 3 C-terminal domain"/>
    <property type="match status" value="1"/>
</dbReference>
<accession>A0A7D4PTK2</accession>
<dbReference type="SUPFAM" id="SSF52279">
    <property type="entry name" value="Beta-D-glucan exohydrolase, C-terminal domain"/>
    <property type="match status" value="1"/>
</dbReference>
<reference evidence="4 5" key="1">
    <citation type="submission" date="2020-05" db="EMBL/GenBank/DDBJ databases">
        <title>Strain PA2F3 complete genome.</title>
        <authorList>
            <person name="Kim Y.-S."/>
            <person name="Kim S.-J."/>
            <person name="Jung H.-k."/>
            <person name="Kim S.-E."/>
            <person name="Kim K.-H."/>
        </authorList>
    </citation>
    <scope>NUCLEOTIDE SEQUENCE [LARGE SCALE GENOMIC DNA]</scope>
    <source>
        <strain evidence="4 5">PA2F3</strain>
    </source>
</reference>